<dbReference type="PROSITE" id="PS00361">
    <property type="entry name" value="RIBOSOMAL_S10"/>
    <property type="match status" value="1"/>
</dbReference>
<dbReference type="InterPro" id="IPR001848">
    <property type="entry name" value="Ribosomal_uS10"/>
</dbReference>
<evidence type="ECO:0000259" key="5">
    <source>
        <dbReference type="SMART" id="SM01403"/>
    </source>
</evidence>
<dbReference type="AlphaFoldDB" id="D3F4F3"/>
<dbReference type="GO" id="GO:0000049">
    <property type="term" value="F:tRNA binding"/>
    <property type="evidence" value="ECO:0007669"/>
    <property type="project" value="UniProtKB-UniRule"/>
</dbReference>
<evidence type="ECO:0000256" key="1">
    <source>
        <dbReference type="ARBA" id="ARBA00007102"/>
    </source>
</evidence>
<dbReference type="InterPro" id="IPR018268">
    <property type="entry name" value="Ribosomal_uS10_CS"/>
</dbReference>
<dbReference type="GO" id="GO:1990904">
    <property type="term" value="C:ribonucleoprotein complex"/>
    <property type="evidence" value="ECO:0007669"/>
    <property type="project" value="UniProtKB-KW"/>
</dbReference>
<sequence length="106" mass="12078">MSQPLPSKIRIRLKGYDTTMVEQAQDRIIETAQRTGARVSGPIRLPTRTRRWAVLTGPTLQDQKEHFEIRTHKRLIEIRDATPATVNALQRLDGLPTGVDIQLRLV</sequence>
<dbReference type="GO" id="GO:0006412">
    <property type="term" value="P:translation"/>
    <property type="evidence" value="ECO:0007669"/>
    <property type="project" value="UniProtKB-UniRule"/>
</dbReference>
<evidence type="ECO:0000256" key="3">
    <source>
        <dbReference type="ARBA" id="ARBA00023274"/>
    </source>
</evidence>
<dbReference type="InterPro" id="IPR027486">
    <property type="entry name" value="Ribosomal_uS10_dom"/>
</dbReference>
<dbReference type="KEGG" id="cwo:Cwoe_2100"/>
<comment type="similarity">
    <text evidence="1 4">Belongs to the universal ribosomal protein uS10 family.</text>
</comment>
<feature type="domain" description="Small ribosomal subunit protein uS10" evidence="5">
    <location>
        <begin position="10"/>
        <end position="104"/>
    </location>
</feature>
<dbReference type="GO" id="GO:0003735">
    <property type="term" value="F:structural constituent of ribosome"/>
    <property type="evidence" value="ECO:0007669"/>
    <property type="project" value="InterPro"/>
</dbReference>
<dbReference type="Gene3D" id="3.30.70.600">
    <property type="entry name" value="Ribosomal protein S10 domain"/>
    <property type="match status" value="1"/>
</dbReference>
<dbReference type="HOGENOM" id="CLU_122625_1_3_11"/>
<protein>
    <recommendedName>
        <fullName evidence="4">Small ribosomal subunit protein uS10</fullName>
    </recommendedName>
</protein>
<dbReference type="InterPro" id="IPR036838">
    <property type="entry name" value="Ribosomal_uS10_dom_sf"/>
</dbReference>
<dbReference type="RefSeq" id="WP_012933576.1">
    <property type="nucleotide sequence ID" value="NC_013739.1"/>
</dbReference>
<dbReference type="PANTHER" id="PTHR11700">
    <property type="entry name" value="30S RIBOSOMAL PROTEIN S10 FAMILY MEMBER"/>
    <property type="match status" value="1"/>
</dbReference>
<name>D3F4F3_CONWI</name>
<evidence type="ECO:0000256" key="4">
    <source>
        <dbReference type="HAMAP-Rule" id="MF_00508"/>
    </source>
</evidence>
<keyword evidence="7" id="KW-1185">Reference proteome</keyword>
<dbReference type="SMART" id="SM01403">
    <property type="entry name" value="Ribosomal_S10"/>
    <property type="match status" value="1"/>
</dbReference>
<comment type="subunit">
    <text evidence="4">Part of the 30S ribosomal subunit.</text>
</comment>
<dbReference type="eggNOG" id="COG0051">
    <property type="taxonomic scope" value="Bacteria"/>
</dbReference>
<dbReference type="SUPFAM" id="SSF54999">
    <property type="entry name" value="Ribosomal protein S10"/>
    <property type="match status" value="1"/>
</dbReference>
<evidence type="ECO:0000313" key="7">
    <source>
        <dbReference type="Proteomes" id="UP000008229"/>
    </source>
</evidence>
<reference evidence="6 7" key="1">
    <citation type="journal article" date="2010" name="Stand. Genomic Sci.">
        <title>Complete genome sequence of Conexibacter woesei type strain (ID131577).</title>
        <authorList>
            <person name="Pukall R."/>
            <person name="Lapidus A."/>
            <person name="Glavina Del Rio T."/>
            <person name="Copeland A."/>
            <person name="Tice H."/>
            <person name="Cheng J.-F."/>
            <person name="Lucas S."/>
            <person name="Chen F."/>
            <person name="Nolan M."/>
            <person name="Bruce D."/>
            <person name="Goodwin L."/>
            <person name="Pitluck S."/>
            <person name="Mavromatis K."/>
            <person name="Ivanova N."/>
            <person name="Ovchinnikova G."/>
            <person name="Pati A."/>
            <person name="Chen A."/>
            <person name="Palaniappan K."/>
            <person name="Land M."/>
            <person name="Hauser L."/>
            <person name="Chang Y.-J."/>
            <person name="Jeffries C.D."/>
            <person name="Chain P."/>
            <person name="Meincke L."/>
            <person name="Sims D."/>
            <person name="Brettin T."/>
            <person name="Detter J.C."/>
            <person name="Rohde M."/>
            <person name="Goeker M."/>
            <person name="Bristow J."/>
            <person name="Eisen J.A."/>
            <person name="Markowitz V."/>
            <person name="Kyrpides N.C."/>
            <person name="Klenk H.-P."/>
            <person name="Hugenholtz P."/>
        </authorList>
    </citation>
    <scope>NUCLEOTIDE SEQUENCE [LARGE SCALE GENOMIC DNA]</scope>
    <source>
        <strain evidence="7">DSM 14684 / CIP 108061 / JCM 11494 / NBRC 100937 / ID131577</strain>
    </source>
</reference>
<dbReference type="NCBIfam" id="NF001861">
    <property type="entry name" value="PRK00596.1"/>
    <property type="match status" value="1"/>
</dbReference>
<accession>D3F4F3</accession>
<dbReference type="EMBL" id="CP001854">
    <property type="protein sequence ID" value="ADB50525.1"/>
    <property type="molecule type" value="Genomic_DNA"/>
</dbReference>
<organism evidence="6 7">
    <name type="scientific">Conexibacter woesei (strain DSM 14684 / CCUG 47730 / CIP 108061 / JCM 11494 / NBRC 100937 / ID131577)</name>
    <dbReference type="NCBI Taxonomy" id="469383"/>
    <lineage>
        <taxon>Bacteria</taxon>
        <taxon>Bacillati</taxon>
        <taxon>Actinomycetota</taxon>
        <taxon>Thermoleophilia</taxon>
        <taxon>Solirubrobacterales</taxon>
        <taxon>Conexibacteraceae</taxon>
        <taxon>Conexibacter</taxon>
    </lineage>
</organism>
<comment type="function">
    <text evidence="4">Involved in the binding of tRNA to the ribosomes.</text>
</comment>
<reference evidence="7" key="2">
    <citation type="submission" date="2010-01" db="EMBL/GenBank/DDBJ databases">
        <title>The complete genome of Conexibacter woesei DSM 14684.</title>
        <authorList>
            <consortium name="US DOE Joint Genome Institute (JGI-PGF)"/>
            <person name="Lucas S."/>
            <person name="Copeland A."/>
            <person name="Lapidus A."/>
            <person name="Glavina del Rio T."/>
            <person name="Dalin E."/>
            <person name="Tice H."/>
            <person name="Bruce D."/>
            <person name="Goodwin L."/>
            <person name="Pitluck S."/>
            <person name="Kyrpides N."/>
            <person name="Mavromatis K."/>
            <person name="Ivanova N."/>
            <person name="Mikhailova N."/>
            <person name="Chertkov O."/>
            <person name="Brettin T."/>
            <person name="Detter J.C."/>
            <person name="Han C."/>
            <person name="Larimer F."/>
            <person name="Land M."/>
            <person name="Hauser L."/>
            <person name="Markowitz V."/>
            <person name="Cheng J.-F."/>
            <person name="Hugenholtz P."/>
            <person name="Woyke T."/>
            <person name="Wu D."/>
            <person name="Pukall R."/>
            <person name="Steenblock K."/>
            <person name="Schneider S."/>
            <person name="Klenk H.-P."/>
            <person name="Eisen J.A."/>
        </authorList>
    </citation>
    <scope>NUCLEOTIDE SEQUENCE [LARGE SCALE GENOMIC DNA]</scope>
    <source>
        <strain evidence="7">DSM 14684 / CIP 108061 / JCM 11494 / NBRC 100937 / ID131577</strain>
    </source>
</reference>
<keyword evidence="2 4" id="KW-0689">Ribosomal protein</keyword>
<evidence type="ECO:0000256" key="2">
    <source>
        <dbReference type="ARBA" id="ARBA00022980"/>
    </source>
</evidence>
<gene>
    <name evidence="4" type="primary">rpsJ</name>
    <name evidence="6" type="ordered locus">Cwoe_2100</name>
</gene>
<dbReference type="GO" id="GO:0005840">
    <property type="term" value="C:ribosome"/>
    <property type="evidence" value="ECO:0007669"/>
    <property type="project" value="UniProtKB-KW"/>
</dbReference>
<keyword evidence="3 4" id="KW-0687">Ribonucleoprotein</keyword>
<dbReference type="PRINTS" id="PR00971">
    <property type="entry name" value="RIBOSOMALS10"/>
</dbReference>
<proteinExistence type="inferred from homology"/>
<dbReference type="HAMAP" id="MF_00508">
    <property type="entry name" value="Ribosomal_uS10"/>
    <property type="match status" value="1"/>
</dbReference>
<dbReference type="Proteomes" id="UP000008229">
    <property type="component" value="Chromosome"/>
</dbReference>
<dbReference type="Pfam" id="PF00338">
    <property type="entry name" value="Ribosomal_S10"/>
    <property type="match status" value="1"/>
</dbReference>
<dbReference type="NCBIfam" id="TIGR01049">
    <property type="entry name" value="rpsJ_bact"/>
    <property type="match status" value="1"/>
</dbReference>
<dbReference type="STRING" id="469383.Cwoe_2100"/>
<evidence type="ECO:0000313" key="6">
    <source>
        <dbReference type="EMBL" id="ADB50525.1"/>
    </source>
</evidence>